<reference evidence="1 2" key="1">
    <citation type="journal article" date="2019" name="Sci. Rep.">
        <title>Orb-weaving spider Araneus ventricosus genome elucidates the spidroin gene catalogue.</title>
        <authorList>
            <person name="Kono N."/>
            <person name="Nakamura H."/>
            <person name="Ohtoshi R."/>
            <person name="Moran D.A.P."/>
            <person name="Shinohara A."/>
            <person name="Yoshida Y."/>
            <person name="Fujiwara M."/>
            <person name="Mori M."/>
            <person name="Tomita M."/>
            <person name="Arakawa K."/>
        </authorList>
    </citation>
    <scope>NUCLEOTIDE SEQUENCE [LARGE SCALE GENOMIC DNA]</scope>
</reference>
<comment type="caution">
    <text evidence="1">The sequence shown here is derived from an EMBL/GenBank/DDBJ whole genome shotgun (WGS) entry which is preliminary data.</text>
</comment>
<gene>
    <name evidence="1" type="ORF">AVEN_54325_1</name>
</gene>
<dbReference type="EMBL" id="BGPR01102302">
    <property type="protein sequence ID" value="GBM62634.1"/>
    <property type="molecule type" value="Genomic_DNA"/>
</dbReference>
<organism evidence="1 2">
    <name type="scientific">Araneus ventricosus</name>
    <name type="common">Orbweaver spider</name>
    <name type="synonym">Epeira ventricosa</name>
    <dbReference type="NCBI Taxonomy" id="182803"/>
    <lineage>
        <taxon>Eukaryota</taxon>
        <taxon>Metazoa</taxon>
        <taxon>Ecdysozoa</taxon>
        <taxon>Arthropoda</taxon>
        <taxon>Chelicerata</taxon>
        <taxon>Arachnida</taxon>
        <taxon>Araneae</taxon>
        <taxon>Araneomorphae</taxon>
        <taxon>Entelegynae</taxon>
        <taxon>Araneoidea</taxon>
        <taxon>Araneidae</taxon>
        <taxon>Araneus</taxon>
    </lineage>
</organism>
<accession>A0A4Y2HBH8</accession>
<proteinExistence type="predicted"/>
<sequence length="85" mass="9840">MELLIMLRTWQVASQQCVLWIAREFYRGKYGITRSSKAWTPDLGDHLGHKFGNFGDEIWDFIGAGIFSISLLGEEKRLNVLDDFM</sequence>
<name>A0A4Y2HBH8_ARAVE</name>
<protein>
    <submittedName>
        <fullName evidence="1">Uncharacterized protein</fullName>
    </submittedName>
</protein>
<dbReference type="AlphaFoldDB" id="A0A4Y2HBH8"/>
<dbReference type="OrthoDB" id="5326588at2759"/>
<dbReference type="Proteomes" id="UP000499080">
    <property type="component" value="Unassembled WGS sequence"/>
</dbReference>
<evidence type="ECO:0000313" key="2">
    <source>
        <dbReference type="Proteomes" id="UP000499080"/>
    </source>
</evidence>
<keyword evidence="2" id="KW-1185">Reference proteome</keyword>
<evidence type="ECO:0000313" key="1">
    <source>
        <dbReference type="EMBL" id="GBM62634.1"/>
    </source>
</evidence>